<dbReference type="Gene3D" id="3.30.420.10">
    <property type="entry name" value="Ribonuclease H-like superfamily/Ribonuclease H"/>
    <property type="match status" value="1"/>
</dbReference>
<organism evidence="2 3">
    <name type="scientific">Desulfamplus magnetovallimortis</name>
    <dbReference type="NCBI Taxonomy" id="1246637"/>
    <lineage>
        <taxon>Bacteria</taxon>
        <taxon>Pseudomonadati</taxon>
        <taxon>Thermodesulfobacteriota</taxon>
        <taxon>Desulfobacteria</taxon>
        <taxon>Desulfobacterales</taxon>
        <taxon>Desulfobacteraceae</taxon>
        <taxon>Desulfamplus</taxon>
    </lineage>
</organism>
<dbReference type="RefSeq" id="WP_080800298.1">
    <property type="nucleotide sequence ID" value="NZ_LT828541.1"/>
</dbReference>
<dbReference type="SUPFAM" id="SSF53098">
    <property type="entry name" value="Ribonuclease H-like"/>
    <property type="match status" value="1"/>
</dbReference>
<dbReference type="AlphaFoldDB" id="A0A1W1HGI5"/>
<proteinExistence type="predicted"/>
<dbReference type="InterPro" id="IPR038720">
    <property type="entry name" value="YprB_RNase_H-like_dom"/>
</dbReference>
<dbReference type="GO" id="GO:0003676">
    <property type="term" value="F:nucleic acid binding"/>
    <property type="evidence" value="ECO:0007669"/>
    <property type="project" value="InterPro"/>
</dbReference>
<name>A0A1W1HGI5_9BACT</name>
<evidence type="ECO:0000313" key="3">
    <source>
        <dbReference type="Proteomes" id="UP000191931"/>
    </source>
</evidence>
<dbReference type="STRING" id="1246637.MTBBW1_340057"/>
<feature type="domain" description="YprB ribonuclease H-like" evidence="1">
    <location>
        <begin position="86"/>
        <end position="234"/>
    </location>
</feature>
<evidence type="ECO:0000259" key="1">
    <source>
        <dbReference type="Pfam" id="PF13482"/>
    </source>
</evidence>
<dbReference type="Proteomes" id="UP000191931">
    <property type="component" value="Unassembled WGS sequence"/>
</dbReference>
<accession>A0A1W1HGI5</accession>
<protein>
    <recommendedName>
        <fullName evidence="1">YprB ribonuclease H-like domain-containing protein</fullName>
    </recommendedName>
</protein>
<evidence type="ECO:0000313" key="2">
    <source>
        <dbReference type="EMBL" id="SLM31505.1"/>
    </source>
</evidence>
<gene>
    <name evidence="2" type="ORF">MTBBW1_340057</name>
</gene>
<dbReference type="Pfam" id="PF13482">
    <property type="entry name" value="RNase_H_2"/>
    <property type="match status" value="1"/>
</dbReference>
<dbReference type="OrthoDB" id="9790530at2"/>
<dbReference type="InterPro" id="IPR036397">
    <property type="entry name" value="RNaseH_sf"/>
</dbReference>
<keyword evidence="3" id="KW-1185">Reference proteome</keyword>
<reference evidence="2 3" key="1">
    <citation type="submission" date="2017-03" db="EMBL/GenBank/DDBJ databases">
        <authorList>
            <person name="Afonso C.L."/>
            <person name="Miller P.J."/>
            <person name="Scott M.A."/>
            <person name="Spackman E."/>
            <person name="Goraichik I."/>
            <person name="Dimitrov K.M."/>
            <person name="Suarez D.L."/>
            <person name="Swayne D.E."/>
        </authorList>
    </citation>
    <scope>NUCLEOTIDE SEQUENCE [LARGE SCALE GENOMIC DNA]</scope>
    <source>
        <strain evidence="2">PRJEB14757</strain>
    </source>
</reference>
<dbReference type="PANTHER" id="PTHR38462:SF1">
    <property type="entry name" value="YPRB RIBONUCLEASE H-LIKE DOMAIN-CONTAINING PROTEIN"/>
    <property type="match status" value="1"/>
</dbReference>
<sequence length="274" mass="31900">MLKNTFHHIPGIGIKSEQKLWNNGVMSWKDIENPEIKIPAGQRSKLKTHIKDSMEQIENGNFNYFENLLPSGLHWRFFPEVRKNAVYLDIETTGMESYDKITTIALFNGKEIQYFVNGKNMEQFPEALFQYSTIITYNGKCFDIPFIEKYFRLSIPHVHIDLRYLLKSLGYDGGLKGCEKKMGIRRGELDGVDGFFAVLLWSDYIRRKNIKALETLLAYNIEDVINLEILMVKAYNMKIMDTPFSASHSIPLPKAPDIPFRADPETIKRLKRHW</sequence>
<dbReference type="EMBL" id="FWEV01000268">
    <property type="protein sequence ID" value="SLM31505.1"/>
    <property type="molecule type" value="Genomic_DNA"/>
</dbReference>
<dbReference type="PANTHER" id="PTHR38462">
    <property type="entry name" value="EXONUCLEASE-LIKE PROTEIN"/>
    <property type="match status" value="1"/>
</dbReference>
<dbReference type="InterPro" id="IPR012337">
    <property type="entry name" value="RNaseH-like_sf"/>
</dbReference>